<feature type="domain" description="Glycoside hydrolase 123 catalytic" evidence="1">
    <location>
        <begin position="172"/>
        <end position="509"/>
    </location>
</feature>
<comment type="caution">
    <text evidence="2">The sequence shown here is derived from an EMBL/GenBank/DDBJ whole genome shotgun (WGS) entry which is preliminary data.</text>
</comment>
<sequence length="569" mass="64963">MKSIITDESWRPTTALNQPLPPSIAQVHSFKNSKAAFMLLLNDGHRNHYTLGTQFSIPDDLETPMYRVAFETELPLTTNFVEYYLGKDDVAYADKLLSEASHTYPGNQWAPIYVEIPVSQTVKTGNYPVKIKIYKTSLTGAEVLVAEKEVQIMVADFALTPEPTKDFHLDVWQQPSNLARTFHVPMWGDQHFAVIDEMAEKLAQIGQKTVTVIAGEIPWKGWFNYIVKDYPANLYEYSMVQVSKDFTGKLKCDFTILDRYLASFAKRGIDQEIEIFGLLGVWKPPFFPQVTIKDYPENLVVRYLNETTETMQFIDNVADLTNYVKALCDHLKDLQVWEKARLIADEPKQAQLKEFKDALSALKQMVPDLKVKVAFDKEPILNELAPLVDTLATSFYCTSQFGSQLQASHPGEVQYYICNYPDHPNTFLHSPLLETRLQGTLTAFLPVNGLLRWAFNCWPSNAREDIRYNTSSLPIGDNCLVYPGENGHLLLSLRYKQLERAVEDFSLIKSAKATDEKRTTAILEHFLEETAPQKWMEDSHCAAPKLFRQTTNDFKQMRDELVAVINNDV</sequence>
<evidence type="ECO:0000259" key="1">
    <source>
        <dbReference type="Pfam" id="PF13320"/>
    </source>
</evidence>
<dbReference type="AlphaFoldDB" id="A0AAW8YIY6"/>
<protein>
    <submittedName>
        <fullName evidence="2">DUF4091 domain-containing protein</fullName>
    </submittedName>
</protein>
<reference evidence="2" key="2">
    <citation type="submission" date="2023-10" db="EMBL/GenBank/DDBJ databases">
        <authorList>
            <person name="Khurajog B."/>
        </authorList>
    </citation>
    <scope>NUCLEOTIDE SEQUENCE</scope>
    <source>
        <strain evidence="2">BF9</strain>
    </source>
</reference>
<dbReference type="EMBL" id="JAWJAV010000006">
    <property type="protein sequence ID" value="MDV2621865.1"/>
    <property type="molecule type" value="Genomic_DNA"/>
</dbReference>
<organism evidence="2 3">
    <name type="scientific">Pediococcus acidilactici</name>
    <dbReference type="NCBI Taxonomy" id="1254"/>
    <lineage>
        <taxon>Bacteria</taxon>
        <taxon>Bacillati</taxon>
        <taxon>Bacillota</taxon>
        <taxon>Bacilli</taxon>
        <taxon>Lactobacillales</taxon>
        <taxon>Lactobacillaceae</taxon>
        <taxon>Pediococcus</taxon>
        <taxon>Pediococcus acidilactici group</taxon>
    </lineage>
</organism>
<dbReference type="RefSeq" id="WP_160185766.1">
    <property type="nucleotide sequence ID" value="NZ_CP096031.1"/>
</dbReference>
<accession>A0AAW8YIY6</accession>
<dbReference type="Pfam" id="PF13320">
    <property type="entry name" value="GH123_cat"/>
    <property type="match status" value="1"/>
</dbReference>
<reference evidence="2" key="1">
    <citation type="journal article" date="2023" name="PeerJ">
        <title>Selection and evaluation of lactic acid bacteria from chicken feces in Thailand as potential probiotics.</title>
        <authorList>
            <person name="Khurajog B."/>
            <person name="Disastra Y."/>
            <person name="Lawwyne L.D."/>
            <person name="Sirichokchatchawan W."/>
            <person name="Niyomtham W."/>
            <person name="Yindee J."/>
            <person name="Hampson D.J."/>
            <person name="Prapasarakul N."/>
        </authorList>
    </citation>
    <scope>NUCLEOTIDE SEQUENCE</scope>
    <source>
        <strain evidence="2">BF9</strain>
    </source>
</reference>
<evidence type="ECO:0000313" key="2">
    <source>
        <dbReference type="EMBL" id="MDV2621865.1"/>
    </source>
</evidence>
<evidence type="ECO:0000313" key="3">
    <source>
        <dbReference type="Proteomes" id="UP001280897"/>
    </source>
</evidence>
<proteinExistence type="predicted"/>
<dbReference type="Proteomes" id="UP001280897">
    <property type="component" value="Unassembled WGS sequence"/>
</dbReference>
<dbReference type="InterPro" id="IPR025150">
    <property type="entry name" value="GH123_cat"/>
</dbReference>
<name>A0AAW8YIY6_PEDAC</name>
<gene>
    <name evidence="2" type="ORF">R0G89_08995</name>
</gene>